<accession>A0A2V5K039</accession>
<dbReference type="InterPro" id="IPR001214">
    <property type="entry name" value="SET_dom"/>
</dbReference>
<gene>
    <name evidence="2" type="ORF">DLM86_20060</name>
</gene>
<dbReference type="Gene3D" id="2.170.270.10">
    <property type="entry name" value="SET domain"/>
    <property type="match status" value="1"/>
</dbReference>
<evidence type="ECO:0000313" key="3">
    <source>
        <dbReference type="Proteomes" id="UP000247476"/>
    </source>
</evidence>
<dbReference type="EMBL" id="QJVJ01000009">
    <property type="protein sequence ID" value="PYI52478.1"/>
    <property type="molecule type" value="Genomic_DNA"/>
</dbReference>
<keyword evidence="2" id="KW-0808">Transferase</keyword>
<sequence>MIHPDTELRFISDEIGVGVVATRLIPKGTIVWIADELDIVLKEDFVDSLDEVRQKVVYKYSYLNEDGDYVINWDHSRYMNHSFRPNCIDTVFDFELAVRDILPGEQLTCDYGIMGEDEEFECLPEEGTNRTRVKADDYLHRYPLWDEWAREAFRHFHAVEQPLKHLIKDEYIDEVNAVAAGLRPLPSILTLFTEDPEDEDEA</sequence>
<dbReference type="SMART" id="SM00317">
    <property type="entry name" value="SET"/>
    <property type="match status" value="1"/>
</dbReference>
<dbReference type="CDD" id="cd08161">
    <property type="entry name" value="SET"/>
    <property type="match status" value="1"/>
</dbReference>
<dbReference type="GO" id="GO:0032259">
    <property type="term" value="P:methylation"/>
    <property type="evidence" value="ECO:0007669"/>
    <property type="project" value="UniProtKB-KW"/>
</dbReference>
<keyword evidence="3" id="KW-1185">Reference proteome</keyword>
<protein>
    <submittedName>
        <fullName evidence="2">SET domain-containing protein-lysine N-methyltransferase</fullName>
    </submittedName>
</protein>
<dbReference type="GO" id="GO:0008168">
    <property type="term" value="F:methyltransferase activity"/>
    <property type="evidence" value="ECO:0007669"/>
    <property type="project" value="UniProtKB-KW"/>
</dbReference>
<keyword evidence="2" id="KW-0489">Methyltransferase</keyword>
<dbReference type="RefSeq" id="WP_110841847.1">
    <property type="nucleotide sequence ID" value="NZ_QJVJ01000009.1"/>
</dbReference>
<proteinExistence type="predicted"/>
<evidence type="ECO:0000313" key="2">
    <source>
        <dbReference type="EMBL" id="PYI52478.1"/>
    </source>
</evidence>
<evidence type="ECO:0000259" key="1">
    <source>
        <dbReference type="PROSITE" id="PS50280"/>
    </source>
</evidence>
<dbReference type="Proteomes" id="UP000247476">
    <property type="component" value="Unassembled WGS sequence"/>
</dbReference>
<dbReference type="SUPFAM" id="SSF82199">
    <property type="entry name" value="SET domain"/>
    <property type="match status" value="1"/>
</dbReference>
<name>A0A2V5K039_9BACL</name>
<dbReference type="InterPro" id="IPR046341">
    <property type="entry name" value="SET_dom_sf"/>
</dbReference>
<comment type="caution">
    <text evidence="2">The sequence shown here is derived from an EMBL/GenBank/DDBJ whole genome shotgun (WGS) entry which is preliminary data.</text>
</comment>
<reference evidence="2 3" key="1">
    <citation type="submission" date="2018-05" db="EMBL/GenBank/DDBJ databases">
        <title>Paenibacillus flagellatus sp. nov., isolated from selenium mineral soil.</title>
        <authorList>
            <person name="Dai X."/>
        </authorList>
    </citation>
    <scope>NUCLEOTIDE SEQUENCE [LARGE SCALE GENOMIC DNA]</scope>
    <source>
        <strain evidence="2 3">DXL2</strain>
    </source>
</reference>
<dbReference type="AlphaFoldDB" id="A0A2V5K039"/>
<dbReference type="PROSITE" id="PS50280">
    <property type="entry name" value="SET"/>
    <property type="match status" value="1"/>
</dbReference>
<organism evidence="2 3">
    <name type="scientific">Paenibacillus flagellatus</name>
    <dbReference type="NCBI Taxonomy" id="2211139"/>
    <lineage>
        <taxon>Bacteria</taxon>
        <taxon>Bacillati</taxon>
        <taxon>Bacillota</taxon>
        <taxon>Bacilli</taxon>
        <taxon>Bacillales</taxon>
        <taxon>Paenibacillaceae</taxon>
        <taxon>Paenibacillus</taxon>
    </lineage>
</organism>
<dbReference type="Pfam" id="PF00856">
    <property type="entry name" value="SET"/>
    <property type="match status" value="1"/>
</dbReference>
<dbReference type="OrthoDB" id="166979at2"/>
<feature type="domain" description="SET" evidence="1">
    <location>
        <begin position="4"/>
        <end position="112"/>
    </location>
</feature>